<dbReference type="GO" id="GO:0003676">
    <property type="term" value="F:nucleic acid binding"/>
    <property type="evidence" value="ECO:0007669"/>
    <property type="project" value="InterPro"/>
</dbReference>
<dbReference type="AlphaFoldDB" id="A0A226E8N8"/>
<dbReference type="PANTHER" id="PTHR33939:SF1">
    <property type="entry name" value="DUF4371 DOMAIN-CONTAINING PROTEIN"/>
    <property type="match status" value="1"/>
</dbReference>
<dbReference type="EMBL" id="LNIX01000005">
    <property type="protein sequence ID" value="OXA53424.1"/>
    <property type="molecule type" value="Genomic_DNA"/>
</dbReference>
<feature type="domain" description="Tc1-like transposase DDE" evidence="2">
    <location>
        <begin position="59"/>
        <end position="139"/>
    </location>
</feature>
<dbReference type="InterPro" id="IPR038717">
    <property type="entry name" value="Tc1-like_DDE_dom"/>
</dbReference>
<gene>
    <name evidence="3" type="ORF">Fcan01_11235</name>
</gene>
<name>A0A226E8N8_FOLCA</name>
<evidence type="ECO:0000313" key="3">
    <source>
        <dbReference type="EMBL" id="OXA53424.1"/>
    </source>
</evidence>
<dbReference type="Gene3D" id="3.30.420.10">
    <property type="entry name" value="Ribonuclease H-like superfamily/Ribonuclease H"/>
    <property type="match status" value="1"/>
</dbReference>
<reference evidence="3 4" key="1">
    <citation type="submission" date="2015-12" db="EMBL/GenBank/DDBJ databases">
        <title>The genome of Folsomia candida.</title>
        <authorList>
            <person name="Faddeeva A."/>
            <person name="Derks M.F."/>
            <person name="Anvar Y."/>
            <person name="Smit S."/>
            <person name="Van Straalen N."/>
            <person name="Roelofs D."/>
        </authorList>
    </citation>
    <scope>NUCLEOTIDE SEQUENCE [LARGE SCALE GENOMIC DNA]</scope>
    <source>
        <strain evidence="3 4">VU population</strain>
        <tissue evidence="3">Whole body</tissue>
    </source>
</reference>
<feature type="compositionally biased region" description="Acidic residues" evidence="1">
    <location>
        <begin position="200"/>
        <end position="229"/>
    </location>
</feature>
<comment type="caution">
    <text evidence="3">The sequence shown here is derived from an EMBL/GenBank/DDBJ whole genome shotgun (WGS) entry which is preliminary data.</text>
</comment>
<organism evidence="3 4">
    <name type="scientific">Folsomia candida</name>
    <name type="common">Springtail</name>
    <dbReference type="NCBI Taxonomy" id="158441"/>
    <lineage>
        <taxon>Eukaryota</taxon>
        <taxon>Metazoa</taxon>
        <taxon>Ecdysozoa</taxon>
        <taxon>Arthropoda</taxon>
        <taxon>Hexapoda</taxon>
        <taxon>Collembola</taxon>
        <taxon>Entomobryomorpha</taxon>
        <taxon>Isotomoidea</taxon>
        <taxon>Isotomidae</taxon>
        <taxon>Proisotominae</taxon>
        <taxon>Folsomia</taxon>
    </lineage>
</organism>
<sequence>MKTKRMKLDHSFPQKTGRGPRLIMLHAGSKDGFVPGALLLKSSTTKDEDYHSEMDSFGFDNWFRKCLLPNIPLNSIIVMDNASYHSTTDAPKSGDKIGVMKSLAKTHGHEVLRLPPYQCDLNPIELVWGHIKRHVAKYNTTGKINDIIELAQEYIEAYDPDVWKKNVAHVEKIANNYEDHYEFPTLPPEPFQIVIPLDVDDTDSETDVSDSDDDSDQSEISDDQDENDPIEQLNNLTDETQSINS</sequence>
<dbReference type="InterPro" id="IPR036397">
    <property type="entry name" value="RNaseH_sf"/>
</dbReference>
<dbReference type="PANTHER" id="PTHR33939">
    <property type="entry name" value="PROTEIN CBG22215"/>
    <property type="match status" value="1"/>
</dbReference>
<dbReference type="OMA" id="NTEKADH"/>
<accession>A0A226E8N8</accession>
<evidence type="ECO:0000313" key="4">
    <source>
        <dbReference type="Proteomes" id="UP000198287"/>
    </source>
</evidence>
<keyword evidence="4" id="KW-1185">Reference proteome</keyword>
<dbReference type="Proteomes" id="UP000198287">
    <property type="component" value="Unassembled WGS sequence"/>
</dbReference>
<dbReference type="OrthoDB" id="2266637at2759"/>
<dbReference type="Pfam" id="PF13358">
    <property type="entry name" value="DDE_3"/>
    <property type="match status" value="1"/>
</dbReference>
<evidence type="ECO:0000256" key="1">
    <source>
        <dbReference type="SAM" id="MobiDB-lite"/>
    </source>
</evidence>
<feature type="region of interest" description="Disordered" evidence="1">
    <location>
        <begin position="200"/>
        <end position="245"/>
    </location>
</feature>
<evidence type="ECO:0000259" key="2">
    <source>
        <dbReference type="Pfam" id="PF13358"/>
    </source>
</evidence>
<protein>
    <recommendedName>
        <fullName evidence="2">Tc1-like transposase DDE domain-containing protein</fullName>
    </recommendedName>
</protein>
<proteinExistence type="predicted"/>
<feature type="compositionally biased region" description="Polar residues" evidence="1">
    <location>
        <begin position="232"/>
        <end position="245"/>
    </location>
</feature>